<dbReference type="OrthoDB" id="2846732at2759"/>
<feature type="domain" description="G" evidence="1">
    <location>
        <begin position="19"/>
        <end position="100"/>
    </location>
</feature>
<dbReference type="AlphaFoldDB" id="A0A067PDM3"/>
<dbReference type="InterPro" id="IPR006073">
    <property type="entry name" value="GTP-bd"/>
</dbReference>
<protein>
    <recommendedName>
        <fullName evidence="1">G domain-containing protein</fullName>
    </recommendedName>
</protein>
<dbReference type="HOGENOM" id="CLU_018003_0_1_1"/>
<keyword evidence="3" id="KW-1185">Reference proteome</keyword>
<evidence type="ECO:0000313" key="3">
    <source>
        <dbReference type="Proteomes" id="UP000027265"/>
    </source>
</evidence>
<gene>
    <name evidence="2" type="ORF">JAAARDRAFT_197775</name>
</gene>
<organism evidence="2 3">
    <name type="scientific">Jaapia argillacea MUCL 33604</name>
    <dbReference type="NCBI Taxonomy" id="933084"/>
    <lineage>
        <taxon>Eukaryota</taxon>
        <taxon>Fungi</taxon>
        <taxon>Dikarya</taxon>
        <taxon>Basidiomycota</taxon>
        <taxon>Agaricomycotina</taxon>
        <taxon>Agaricomycetes</taxon>
        <taxon>Agaricomycetidae</taxon>
        <taxon>Jaapiales</taxon>
        <taxon>Jaapiaceae</taxon>
        <taxon>Jaapia</taxon>
    </lineage>
</organism>
<sequence length="210" mass="23623">MGGKPSKSSNPGSNDVIMILLLGPTGAGKSSFINKALGSETMPVNHKLKPHRCKVTHVDMKFPYGDGGQTRKIIFVDTPGLNRGDETGQSELKSKIAAWRRKNAKKGEIAGILYLDRITDNRATKPPLKQLEDFAKLYGVSFDKTVFLVTTHWDDLSERLVGERREEEIRENYWRAPFPHPLRHYHSRESARNVVRCFLQDCIGDSPYGG</sequence>
<dbReference type="InParanoid" id="A0A067PDM3"/>
<dbReference type="STRING" id="933084.A0A067PDM3"/>
<accession>A0A067PDM3</accession>
<dbReference type="EMBL" id="KL197736">
    <property type="protein sequence ID" value="KDQ52988.1"/>
    <property type="molecule type" value="Genomic_DNA"/>
</dbReference>
<dbReference type="Gene3D" id="3.40.50.300">
    <property type="entry name" value="P-loop containing nucleotide triphosphate hydrolases"/>
    <property type="match status" value="1"/>
</dbReference>
<dbReference type="CDD" id="cd00882">
    <property type="entry name" value="Ras_like_GTPase"/>
    <property type="match status" value="1"/>
</dbReference>
<evidence type="ECO:0000259" key="1">
    <source>
        <dbReference type="Pfam" id="PF01926"/>
    </source>
</evidence>
<proteinExistence type="predicted"/>
<dbReference type="SUPFAM" id="SSF52540">
    <property type="entry name" value="P-loop containing nucleoside triphosphate hydrolases"/>
    <property type="match status" value="1"/>
</dbReference>
<dbReference type="Proteomes" id="UP000027265">
    <property type="component" value="Unassembled WGS sequence"/>
</dbReference>
<dbReference type="InterPro" id="IPR027417">
    <property type="entry name" value="P-loop_NTPase"/>
</dbReference>
<dbReference type="Pfam" id="PF01926">
    <property type="entry name" value="MMR_HSR1"/>
    <property type="match status" value="1"/>
</dbReference>
<name>A0A067PDM3_9AGAM</name>
<dbReference type="GO" id="GO:0005525">
    <property type="term" value="F:GTP binding"/>
    <property type="evidence" value="ECO:0007669"/>
    <property type="project" value="InterPro"/>
</dbReference>
<reference evidence="3" key="1">
    <citation type="journal article" date="2014" name="Proc. Natl. Acad. Sci. U.S.A.">
        <title>Extensive sampling of basidiomycete genomes demonstrates inadequacy of the white-rot/brown-rot paradigm for wood decay fungi.</title>
        <authorList>
            <person name="Riley R."/>
            <person name="Salamov A.A."/>
            <person name="Brown D.W."/>
            <person name="Nagy L.G."/>
            <person name="Floudas D."/>
            <person name="Held B.W."/>
            <person name="Levasseur A."/>
            <person name="Lombard V."/>
            <person name="Morin E."/>
            <person name="Otillar R."/>
            <person name="Lindquist E.A."/>
            <person name="Sun H."/>
            <person name="LaButti K.M."/>
            <person name="Schmutz J."/>
            <person name="Jabbour D."/>
            <person name="Luo H."/>
            <person name="Baker S.E."/>
            <person name="Pisabarro A.G."/>
            <person name="Walton J.D."/>
            <person name="Blanchette R.A."/>
            <person name="Henrissat B."/>
            <person name="Martin F."/>
            <person name="Cullen D."/>
            <person name="Hibbett D.S."/>
            <person name="Grigoriev I.V."/>
        </authorList>
    </citation>
    <scope>NUCLEOTIDE SEQUENCE [LARGE SCALE GENOMIC DNA]</scope>
    <source>
        <strain evidence="3">MUCL 33604</strain>
    </source>
</reference>
<evidence type="ECO:0000313" key="2">
    <source>
        <dbReference type="EMBL" id="KDQ52988.1"/>
    </source>
</evidence>